<feature type="region of interest" description="Disordered" evidence="1">
    <location>
        <begin position="253"/>
        <end position="375"/>
    </location>
</feature>
<feature type="compositionally biased region" description="Acidic residues" evidence="1">
    <location>
        <begin position="320"/>
        <end position="340"/>
    </location>
</feature>
<gene>
    <name evidence="2" type="ORF">PPROV_000783700</name>
</gene>
<organism evidence="2 3">
    <name type="scientific">Pycnococcus provasolii</name>
    <dbReference type="NCBI Taxonomy" id="41880"/>
    <lineage>
        <taxon>Eukaryota</taxon>
        <taxon>Viridiplantae</taxon>
        <taxon>Chlorophyta</taxon>
        <taxon>Pseudoscourfieldiophyceae</taxon>
        <taxon>Pseudoscourfieldiales</taxon>
        <taxon>Pycnococcaceae</taxon>
        <taxon>Pycnococcus</taxon>
    </lineage>
</organism>
<sequence>MPMVKFLSAITEVSSCGGFLGNKTSSLLSYRPYVSYRFSSSMLVFTPMGGSRGGSCLAGGRVLSRNCLALLSGHSACRYGFASCSYLKKDADDVSSENVSPSGEAAFRRSEQAGERGRPFAMMHEMSNERWTANGSTTPRQKRMGADVYRALADAVQMNSSVNAKIANRGLLFSMLEVRVSPDATKAFVRYACAPGKEKVTQHAIHNALPQWRAFVAKRLQWKRAPLLSFVREDVQTPEDDVIDVLEKWKNTGVVPGGWGDGGKGRARRVPQGEAPTILSSGPPQRHDEEEEAHLDEPDIVASSGASADTANDTQKDTANDTDTDTANENDTDTANENDTDASRPPPPPRRRGRRRRSSTMHEGALLDKAAKVSPDTIQMMEQLISTFSKEDKKK</sequence>
<dbReference type="InterPro" id="IPR015946">
    <property type="entry name" value="KH_dom-like_a/b"/>
</dbReference>
<dbReference type="AlphaFoldDB" id="A0A830HTP1"/>
<keyword evidence="3" id="KW-1185">Reference proteome</keyword>
<dbReference type="Proteomes" id="UP000660262">
    <property type="component" value="Unassembled WGS sequence"/>
</dbReference>
<reference evidence="2" key="1">
    <citation type="submission" date="2020-10" db="EMBL/GenBank/DDBJ databases">
        <title>Unveiling of a novel bifunctional photoreceptor, Dualchrome1, isolated from a cosmopolitan green alga.</title>
        <authorList>
            <person name="Suzuki S."/>
            <person name="Kawachi M."/>
        </authorList>
    </citation>
    <scope>NUCLEOTIDE SEQUENCE</scope>
    <source>
        <strain evidence="2">NIES 2893</strain>
    </source>
</reference>
<dbReference type="InterPro" id="IPR023799">
    <property type="entry name" value="RbfA_dom_sf"/>
</dbReference>
<dbReference type="EMBL" id="BNJQ01000023">
    <property type="protein sequence ID" value="GHP09100.1"/>
    <property type="molecule type" value="Genomic_DNA"/>
</dbReference>
<evidence type="ECO:0000313" key="2">
    <source>
        <dbReference type="EMBL" id="GHP09100.1"/>
    </source>
</evidence>
<name>A0A830HTP1_9CHLO</name>
<evidence type="ECO:0000256" key="1">
    <source>
        <dbReference type="SAM" id="MobiDB-lite"/>
    </source>
</evidence>
<feature type="region of interest" description="Disordered" evidence="1">
    <location>
        <begin position="95"/>
        <end position="115"/>
    </location>
</feature>
<protein>
    <recommendedName>
        <fullName evidence="4">Ribosome-binding factor A</fullName>
    </recommendedName>
</protein>
<dbReference type="SUPFAM" id="SSF89919">
    <property type="entry name" value="Ribosome-binding factor A, RbfA"/>
    <property type="match status" value="1"/>
</dbReference>
<feature type="compositionally biased region" description="Basic and acidic residues" evidence="1">
    <location>
        <begin position="106"/>
        <end position="115"/>
    </location>
</feature>
<dbReference type="Gene3D" id="3.30.300.20">
    <property type="match status" value="1"/>
</dbReference>
<proteinExistence type="predicted"/>
<comment type="caution">
    <text evidence="2">The sequence shown here is derived from an EMBL/GenBank/DDBJ whole genome shotgun (WGS) entry which is preliminary data.</text>
</comment>
<accession>A0A830HTP1</accession>
<evidence type="ECO:0008006" key="4">
    <source>
        <dbReference type="Google" id="ProtNLM"/>
    </source>
</evidence>
<evidence type="ECO:0000313" key="3">
    <source>
        <dbReference type="Proteomes" id="UP000660262"/>
    </source>
</evidence>
<dbReference type="OrthoDB" id="1930104at2759"/>
<feature type="compositionally biased region" description="Basic residues" evidence="1">
    <location>
        <begin position="349"/>
        <end position="359"/>
    </location>
</feature>